<organism evidence="1 2">
    <name type="scientific">Rhizopogon vinicolor AM-OR11-026</name>
    <dbReference type="NCBI Taxonomy" id="1314800"/>
    <lineage>
        <taxon>Eukaryota</taxon>
        <taxon>Fungi</taxon>
        <taxon>Dikarya</taxon>
        <taxon>Basidiomycota</taxon>
        <taxon>Agaricomycotina</taxon>
        <taxon>Agaricomycetes</taxon>
        <taxon>Agaricomycetidae</taxon>
        <taxon>Boletales</taxon>
        <taxon>Suillineae</taxon>
        <taxon>Rhizopogonaceae</taxon>
        <taxon>Rhizopogon</taxon>
    </lineage>
</organism>
<gene>
    <name evidence="1" type="ORF">K503DRAFT_784386</name>
</gene>
<sequence length="123" mass="13720">MSPLTDSDAGLAYADDYDEDTPVVLPVYGSQAHYLVQTRPGSQVSKYVIPGAIIFRMGRNHAIHSTTRYEASGTFMPIEIPPEETIFSLSLEVLESTKSWKVGKTYANAVPRKKIRRWGSVAW</sequence>
<reference evidence="1 2" key="1">
    <citation type="submission" date="2016-06" db="EMBL/GenBank/DDBJ databases">
        <title>Comparative genomics of the ectomycorrhizal sister species Rhizopogon vinicolor and Rhizopogon vesiculosus (Basidiomycota: Boletales) reveals a divergence of the mating type B locus.</title>
        <authorList>
            <consortium name="DOE Joint Genome Institute"/>
            <person name="Mujic A.B."/>
            <person name="Kuo A."/>
            <person name="Tritt A."/>
            <person name="Lipzen A."/>
            <person name="Chen C."/>
            <person name="Johnson J."/>
            <person name="Sharma A."/>
            <person name="Barry K."/>
            <person name="Grigoriev I.V."/>
            <person name="Spatafora J.W."/>
        </authorList>
    </citation>
    <scope>NUCLEOTIDE SEQUENCE [LARGE SCALE GENOMIC DNA]</scope>
    <source>
        <strain evidence="1 2">AM-OR11-026</strain>
    </source>
</reference>
<accession>A0A1B7MUV9</accession>
<evidence type="ECO:0000313" key="2">
    <source>
        <dbReference type="Proteomes" id="UP000092154"/>
    </source>
</evidence>
<protein>
    <submittedName>
        <fullName evidence="1">Uncharacterized protein</fullName>
    </submittedName>
</protein>
<dbReference type="EMBL" id="KV448419">
    <property type="protein sequence ID" value="OAX36412.1"/>
    <property type="molecule type" value="Genomic_DNA"/>
</dbReference>
<evidence type="ECO:0000313" key="1">
    <source>
        <dbReference type="EMBL" id="OAX36412.1"/>
    </source>
</evidence>
<proteinExistence type="predicted"/>
<name>A0A1B7MUV9_9AGAM</name>
<dbReference type="InParanoid" id="A0A1B7MUV9"/>
<dbReference type="Proteomes" id="UP000092154">
    <property type="component" value="Unassembled WGS sequence"/>
</dbReference>
<keyword evidence="2" id="KW-1185">Reference proteome</keyword>
<dbReference type="AlphaFoldDB" id="A0A1B7MUV9"/>